<evidence type="ECO:0000313" key="6">
    <source>
        <dbReference type="EMBL" id="TVT59535.1"/>
    </source>
</evidence>
<evidence type="ECO:0000313" key="7">
    <source>
        <dbReference type="Proteomes" id="UP000317355"/>
    </source>
</evidence>
<dbReference type="InterPro" id="IPR036388">
    <property type="entry name" value="WH-like_DNA-bd_sf"/>
</dbReference>
<feature type="domain" description="HTH lysR-type" evidence="5">
    <location>
        <begin position="1"/>
        <end position="57"/>
    </location>
</feature>
<dbReference type="GO" id="GO:0000976">
    <property type="term" value="F:transcription cis-regulatory region binding"/>
    <property type="evidence" value="ECO:0007669"/>
    <property type="project" value="TreeGrafter"/>
</dbReference>
<reference evidence="6 7" key="1">
    <citation type="submission" date="2019-07" db="EMBL/GenBank/DDBJ databases">
        <title>The pathways for chlorine oxyanion respiration interact through the shared metabolite chlorate.</title>
        <authorList>
            <person name="Barnum T.P."/>
            <person name="Cheng Y."/>
            <person name="Hill K.A."/>
            <person name="Lucas L.N."/>
            <person name="Carlson H.K."/>
            <person name="Coates J.D."/>
        </authorList>
    </citation>
    <scope>NUCLEOTIDE SEQUENCE [LARGE SCALE GENOMIC DNA]</scope>
    <source>
        <strain evidence="6">BK-3</strain>
    </source>
</reference>
<gene>
    <name evidence="6" type="primary">cysB</name>
    <name evidence="6" type="ORF">FHK82_00705</name>
</gene>
<dbReference type="PROSITE" id="PS50931">
    <property type="entry name" value="HTH_LYSR"/>
    <property type="match status" value="1"/>
</dbReference>
<evidence type="ECO:0000259" key="5">
    <source>
        <dbReference type="PROSITE" id="PS50931"/>
    </source>
</evidence>
<dbReference type="InterPro" id="IPR000847">
    <property type="entry name" value="LysR_HTH_N"/>
</dbReference>
<dbReference type="PRINTS" id="PR00039">
    <property type="entry name" value="HTHLYSR"/>
</dbReference>
<dbReference type="Proteomes" id="UP000317355">
    <property type="component" value="Unassembled WGS sequence"/>
</dbReference>
<dbReference type="FunFam" id="1.10.10.10:FF:000001">
    <property type="entry name" value="LysR family transcriptional regulator"/>
    <property type="match status" value="1"/>
</dbReference>
<evidence type="ECO:0000256" key="2">
    <source>
        <dbReference type="ARBA" id="ARBA00023015"/>
    </source>
</evidence>
<comment type="similarity">
    <text evidence="1">Belongs to the LysR transcriptional regulatory family.</text>
</comment>
<dbReference type="SUPFAM" id="SSF53850">
    <property type="entry name" value="Periplasmic binding protein-like II"/>
    <property type="match status" value="1"/>
</dbReference>
<dbReference type="Pfam" id="PF03466">
    <property type="entry name" value="LysR_substrate"/>
    <property type="match status" value="1"/>
</dbReference>
<dbReference type="PANTHER" id="PTHR30126">
    <property type="entry name" value="HTH-TYPE TRANSCRIPTIONAL REGULATOR"/>
    <property type="match status" value="1"/>
</dbReference>
<keyword evidence="2" id="KW-0805">Transcription regulation</keyword>
<dbReference type="Pfam" id="PF00126">
    <property type="entry name" value="HTH_1"/>
    <property type="match status" value="1"/>
</dbReference>
<dbReference type="SUPFAM" id="SSF46785">
    <property type="entry name" value="Winged helix' DNA-binding domain"/>
    <property type="match status" value="1"/>
</dbReference>
<evidence type="ECO:0000256" key="3">
    <source>
        <dbReference type="ARBA" id="ARBA00023125"/>
    </source>
</evidence>
<dbReference type="EMBL" id="VMRY01000003">
    <property type="protein sequence ID" value="TVT59535.1"/>
    <property type="molecule type" value="Genomic_DNA"/>
</dbReference>
<protein>
    <submittedName>
        <fullName evidence="6">HTH-type transcriptional regulator CysB</fullName>
    </submittedName>
</protein>
<dbReference type="InterPro" id="IPR005119">
    <property type="entry name" value="LysR_subst-bd"/>
</dbReference>
<dbReference type="InterPro" id="IPR037423">
    <property type="entry name" value="CysB_PBP2"/>
</dbReference>
<evidence type="ECO:0000256" key="4">
    <source>
        <dbReference type="ARBA" id="ARBA00023163"/>
    </source>
</evidence>
<comment type="caution">
    <text evidence="6">The sequence shown here is derived from an EMBL/GenBank/DDBJ whole genome shotgun (WGS) entry which is preliminary data.</text>
</comment>
<keyword evidence="4" id="KW-0804">Transcription</keyword>
<accession>A0A558DES4</accession>
<dbReference type="CDD" id="cd08413">
    <property type="entry name" value="PBP2_CysB_like"/>
    <property type="match status" value="1"/>
</dbReference>
<keyword evidence="3" id="KW-0238">DNA-binding</keyword>
<name>A0A558DES4_9GAMM</name>
<dbReference type="GO" id="GO:0019344">
    <property type="term" value="P:cysteine biosynthetic process"/>
    <property type="evidence" value="ECO:0007669"/>
    <property type="project" value="TreeGrafter"/>
</dbReference>
<dbReference type="NCBIfam" id="NF009327">
    <property type="entry name" value="PRK12684.1"/>
    <property type="match status" value="1"/>
</dbReference>
<organism evidence="6 7">
    <name type="scientific">Sedimenticola thiotaurini</name>
    <dbReference type="NCBI Taxonomy" id="1543721"/>
    <lineage>
        <taxon>Bacteria</taxon>
        <taxon>Pseudomonadati</taxon>
        <taxon>Pseudomonadota</taxon>
        <taxon>Gammaproteobacteria</taxon>
        <taxon>Chromatiales</taxon>
        <taxon>Sedimenticolaceae</taxon>
        <taxon>Sedimenticola</taxon>
    </lineage>
</organism>
<dbReference type="AlphaFoldDB" id="A0A558DES4"/>
<dbReference type="InterPro" id="IPR036390">
    <property type="entry name" value="WH_DNA-bd_sf"/>
</dbReference>
<dbReference type="STRING" id="1543721.AAY24_14140"/>
<evidence type="ECO:0000256" key="1">
    <source>
        <dbReference type="ARBA" id="ARBA00009437"/>
    </source>
</evidence>
<sequence>MKLQQLRFLLAVAQNDLNITAAAERLFTSQPGVSKQIRLLEEELGVTIFERTGRQLTGITDAGKAIISRADAVLREVDSIRDVASEFSDPRAGSLSIATTHTQARYVLPPVIKAFRARYPAVDLQMHQGNPEQISEMAAGGAVDFAIATEATADFGNLIMMPCYHWNRTIITPCDHPLRDVQPLTLEAVAEYPIVTYVFGFTGRSQLDKSFRRLDLEPNVVFTATDADVIKTYVRLGVGIGILAKMAYNPEQDKDLCSLDATHLFPPSTTRLGFRPGLFLRSYHYDFISLFASHLTREVVESAVEAASEQERNALFSDLKLQEY</sequence>
<dbReference type="NCBIfam" id="NF009326">
    <property type="entry name" value="PRK12681.1"/>
    <property type="match status" value="1"/>
</dbReference>
<dbReference type="PANTHER" id="PTHR30126:SF6">
    <property type="entry name" value="HTH-TYPE TRANSCRIPTIONAL REGULATOR CYSB-RELATED"/>
    <property type="match status" value="1"/>
</dbReference>
<proteinExistence type="inferred from homology"/>
<dbReference type="GO" id="GO:0003700">
    <property type="term" value="F:DNA-binding transcription factor activity"/>
    <property type="evidence" value="ECO:0007669"/>
    <property type="project" value="InterPro"/>
</dbReference>
<dbReference type="Gene3D" id="3.40.190.10">
    <property type="entry name" value="Periplasmic binding protein-like II"/>
    <property type="match status" value="2"/>
</dbReference>
<dbReference type="Gene3D" id="1.10.10.10">
    <property type="entry name" value="Winged helix-like DNA-binding domain superfamily/Winged helix DNA-binding domain"/>
    <property type="match status" value="1"/>
</dbReference>